<dbReference type="InterPro" id="IPR016047">
    <property type="entry name" value="M23ase_b-sheet_dom"/>
</dbReference>
<evidence type="ECO:0000313" key="3">
    <source>
        <dbReference type="EMBL" id="TKI69425.1"/>
    </source>
</evidence>
<dbReference type="GO" id="GO:0004222">
    <property type="term" value="F:metalloendopeptidase activity"/>
    <property type="evidence" value="ECO:0007669"/>
    <property type="project" value="TreeGrafter"/>
</dbReference>
<dbReference type="Gene3D" id="2.70.70.10">
    <property type="entry name" value="Glucose Permease (Domain IIA)"/>
    <property type="match status" value="1"/>
</dbReference>
<dbReference type="Pfam" id="PF01551">
    <property type="entry name" value="Peptidase_M23"/>
    <property type="match status" value="1"/>
</dbReference>
<proteinExistence type="predicted"/>
<dbReference type="OrthoDB" id="9765786at2"/>
<evidence type="ECO:0000256" key="1">
    <source>
        <dbReference type="ARBA" id="ARBA00022729"/>
    </source>
</evidence>
<dbReference type="InterPro" id="IPR011055">
    <property type="entry name" value="Dup_hybrid_motif"/>
</dbReference>
<protein>
    <submittedName>
        <fullName evidence="3">M23 family metallopeptidase</fullName>
    </submittedName>
</protein>
<dbReference type="Proteomes" id="UP000309561">
    <property type="component" value="Unassembled WGS sequence"/>
</dbReference>
<sequence length="425" mass="47957">MFERESPVISMKNNGYWNLKNPLELTINDSSGLKSYKVTLVTKSEETLLYHEQFLTPKESLNISVEPPKSAYAMSEKEIKIVVEAQDSSKWNFLNGNVAQNEFKLKIDKKRPLLGTIANSYKIKKGGAALVVFKAEDENLKELYIQTNFDKQFKVQPFYKDGYYISLLAWPVTESTFKATIMAKDKADNISRADVPLYLKDASYRVSNIKISDNFLKGKIAELAEEFAETQGVTDSIEQFKIINEDVRAKNEELIHEITSKVSDEMIDDFKVTKMYPLKNGAVVAYFGDHRFYFYENKKISEAYHLGLDLASNAMAEIKPQNGGEVVFTGFNGLYGNMPIISHGLGLYTLYGHCSSVNVNIDDKVKGGAHIANTGKSGYAMGDHLHFGILIQGIEVRPAEWMDTTWIKLNINDVIDNAKSIIDRK</sequence>
<organism evidence="3 4">
    <name type="scientific">Sulfurimonas crateris</name>
    <dbReference type="NCBI Taxonomy" id="2574727"/>
    <lineage>
        <taxon>Bacteria</taxon>
        <taxon>Pseudomonadati</taxon>
        <taxon>Campylobacterota</taxon>
        <taxon>Epsilonproteobacteria</taxon>
        <taxon>Campylobacterales</taxon>
        <taxon>Sulfurimonadaceae</taxon>
        <taxon>Sulfurimonas</taxon>
    </lineage>
</organism>
<gene>
    <name evidence="3" type="ORF">FCU45_06805</name>
</gene>
<dbReference type="PANTHER" id="PTHR21666">
    <property type="entry name" value="PEPTIDASE-RELATED"/>
    <property type="match status" value="1"/>
</dbReference>
<dbReference type="AlphaFoldDB" id="A0A4U2Z6D3"/>
<dbReference type="SUPFAM" id="SSF51261">
    <property type="entry name" value="Duplicated hybrid motif"/>
    <property type="match status" value="1"/>
</dbReference>
<keyword evidence="1" id="KW-0732">Signal</keyword>
<evidence type="ECO:0000259" key="2">
    <source>
        <dbReference type="Pfam" id="PF01551"/>
    </source>
</evidence>
<comment type="caution">
    <text evidence="3">The sequence shown here is derived from an EMBL/GenBank/DDBJ whole genome shotgun (WGS) entry which is preliminary data.</text>
</comment>
<dbReference type="PANTHER" id="PTHR21666:SF289">
    <property type="entry name" value="L-ALA--D-GLU ENDOPEPTIDASE"/>
    <property type="match status" value="1"/>
</dbReference>
<accession>A0A4U2Z6D3</accession>
<keyword evidence="4" id="KW-1185">Reference proteome</keyword>
<feature type="domain" description="M23ase beta-sheet core" evidence="2">
    <location>
        <begin position="304"/>
        <end position="398"/>
    </location>
</feature>
<dbReference type="CDD" id="cd12797">
    <property type="entry name" value="M23_peptidase"/>
    <property type="match status" value="1"/>
</dbReference>
<dbReference type="EMBL" id="SZPX01000005">
    <property type="protein sequence ID" value="TKI69425.1"/>
    <property type="molecule type" value="Genomic_DNA"/>
</dbReference>
<evidence type="ECO:0000313" key="4">
    <source>
        <dbReference type="Proteomes" id="UP000309561"/>
    </source>
</evidence>
<reference evidence="3 4" key="1">
    <citation type="submission" date="2019-04" db="EMBL/GenBank/DDBJ databases">
        <title>Sulfurimonas crateris sp. nov. a facultative anaerobic sulfur-oxidizing chemolithautotrophic bacterium isolated from a terrestrial mud vulcano.</title>
        <authorList>
            <person name="Ratnikova N.M."/>
            <person name="Slobodkin A.I."/>
            <person name="Merkel A.Y."/>
            <person name="Novikov A."/>
            <person name="Bonch-Osmolovskaya E.A."/>
            <person name="Slobodkina G.B."/>
        </authorList>
    </citation>
    <scope>NUCLEOTIDE SEQUENCE [LARGE SCALE GENOMIC DNA]</scope>
    <source>
        <strain evidence="3 4">SN118</strain>
    </source>
</reference>
<dbReference type="InterPro" id="IPR050570">
    <property type="entry name" value="Cell_wall_metabolism_enzyme"/>
</dbReference>
<name>A0A4U2Z6D3_9BACT</name>